<dbReference type="InterPro" id="IPR007345">
    <property type="entry name" value="Polysacch_pyruvyl_Trfase"/>
</dbReference>
<protein>
    <recommendedName>
        <fullName evidence="1">Polysaccharide pyruvyl transferase domain-containing protein</fullName>
    </recommendedName>
</protein>
<sequence>MLATGAARLCEMAFKNVEVDFHDHDTLGTPLGKGAIVRDVGRSSGYIKELFRNYDVIVDTTSGDSFTDMYSSRRLTVMTYAHRAAIKAGIPLVLAPQTIGPFDSRYGRSIARASIRGATRVYARDSESARYSAALGRRPDALSSDLVFALPPLPEANSRAGVYMNVSGLLWRSNPHVDYLRYRNAVIDACRAISGAGHPVTIFPHVLRSAVSREDDVTAVEEAAKALRSDDVGFFVPQSLNDVRSRLNEAAAVIGARMHACLNALSVGTPALAWAYSRKFAPLLNDLDWSASLDLRTSPDIVEQTSAFVRNLDHWTRKAPSVRAEAVGSIERVAQDLAKAL</sequence>
<dbReference type="PANTHER" id="PTHR36836:SF1">
    <property type="entry name" value="COLANIC ACID BIOSYNTHESIS PROTEIN WCAK"/>
    <property type="match status" value="1"/>
</dbReference>
<keyword evidence="3" id="KW-1185">Reference proteome</keyword>
<organism evidence="2 3">
    <name type="scientific">Mycolicibacterium litorale</name>
    <dbReference type="NCBI Taxonomy" id="758802"/>
    <lineage>
        <taxon>Bacteria</taxon>
        <taxon>Bacillati</taxon>
        <taxon>Actinomycetota</taxon>
        <taxon>Actinomycetes</taxon>
        <taxon>Mycobacteriales</taxon>
        <taxon>Mycobacteriaceae</taxon>
        <taxon>Mycolicibacterium</taxon>
    </lineage>
</organism>
<name>A0AAD1MVN8_9MYCO</name>
<proteinExistence type="predicted"/>
<gene>
    <name evidence="2" type="ORF">MLIT_32140</name>
</gene>
<evidence type="ECO:0000259" key="1">
    <source>
        <dbReference type="Pfam" id="PF04230"/>
    </source>
</evidence>
<dbReference type="EMBL" id="AP022586">
    <property type="protein sequence ID" value="BBY17622.1"/>
    <property type="molecule type" value="Genomic_DNA"/>
</dbReference>
<dbReference type="Proteomes" id="UP000466607">
    <property type="component" value="Chromosome"/>
</dbReference>
<evidence type="ECO:0000313" key="3">
    <source>
        <dbReference type="Proteomes" id="UP000466607"/>
    </source>
</evidence>
<reference evidence="2 3" key="1">
    <citation type="journal article" date="2019" name="Emerg. Microbes Infect.">
        <title>Comprehensive subspecies identification of 175 nontuberculous mycobacteria species based on 7547 genomic profiles.</title>
        <authorList>
            <person name="Matsumoto Y."/>
            <person name="Kinjo T."/>
            <person name="Motooka D."/>
            <person name="Nabeya D."/>
            <person name="Jung N."/>
            <person name="Uechi K."/>
            <person name="Horii T."/>
            <person name="Iida T."/>
            <person name="Fujita J."/>
            <person name="Nakamura S."/>
        </authorList>
    </citation>
    <scope>NUCLEOTIDE SEQUENCE [LARGE SCALE GENOMIC DNA]</scope>
    <source>
        <strain evidence="2 3">JCM 17423</strain>
    </source>
</reference>
<dbReference type="PANTHER" id="PTHR36836">
    <property type="entry name" value="COLANIC ACID BIOSYNTHESIS PROTEIN WCAK"/>
    <property type="match status" value="1"/>
</dbReference>
<feature type="domain" description="Polysaccharide pyruvyl transferase" evidence="1">
    <location>
        <begin position="47"/>
        <end position="277"/>
    </location>
</feature>
<dbReference type="Pfam" id="PF04230">
    <property type="entry name" value="PS_pyruv_trans"/>
    <property type="match status" value="1"/>
</dbReference>
<dbReference type="AlphaFoldDB" id="A0AAD1MVN8"/>
<accession>A0AAD1MVN8</accession>
<evidence type="ECO:0000313" key="2">
    <source>
        <dbReference type="EMBL" id="BBY17622.1"/>
    </source>
</evidence>